<dbReference type="Proteomes" id="UP000320300">
    <property type="component" value="Unassembled WGS sequence"/>
</dbReference>
<accession>A0A521CM44</accession>
<dbReference type="EMBL" id="FXTN01000004">
    <property type="protein sequence ID" value="SMO60494.1"/>
    <property type="molecule type" value="Genomic_DNA"/>
</dbReference>
<sequence length="43" mass="4854">MAADQCFIEIKILGMRSVQITSYLAITLGLRLLTVAEEQNRNE</sequence>
<evidence type="ECO:0000313" key="2">
    <source>
        <dbReference type="Proteomes" id="UP000320300"/>
    </source>
</evidence>
<protein>
    <submittedName>
        <fullName evidence="1">Uncharacterized protein</fullName>
    </submittedName>
</protein>
<name>A0A521CM44_9SPHI</name>
<organism evidence="1 2">
    <name type="scientific">Pedobacter westerhofensis</name>
    <dbReference type="NCBI Taxonomy" id="425512"/>
    <lineage>
        <taxon>Bacteria</taxon>
        <taxon>Pseudomonadati</taxon>
        <taxon>Bacteroidota</taxon>
        <taxon>Sphingobacteriia</taxon>
        <taxon>Sphingobacteriales</taxon>
        <taxon>Sphingobacteriaceae</taxon>
        <taxon>Pedobacter</taxon>
    </lineage>
</organism>
<reference evidence="1 2" key="1">
    <citation type="submission" date="2017-05" db="EMBL/GenBank/DDBJ databases">
        <authorList>
            <person name="Varghese N."/>
            <person name="Submissions S."/>
        </authorList>
    </citation>
    <scope>NUCLEOTIDE SEQUENCE [LARGE SCALE GENOMIC DNA]</scope>
    <source>
        <strain evidence="1 2">DSM 19036</strain>
    </source>
</reference>
<dbReference type="AlphaFoldDB" id="A0A521CM44"/>
<proteinExistence type="predicted"/>
<evidence type="ECO:0000313" key="1">
    <source>
        <dbReference type="EMBL" id="SMO60494.1"/>
    </source>
</evidence>
<gene>
    <name evidence="1" type="ORF">SAMN06265348_10454</name>
</gene>
<keyword evidence="2" id="KW-1185">Reference proteome</keyword>